<dbReference type="PANTHER" id="PTHR34580">
    <property type="match status" value="1"/>
</dbReference>
<keyword evidence="3" id="KW-1185">Reference proteome</keyword>
<dbReference type="RefSeq" id="WP_094334847.1">
    <property type="nucleotide sequence ID" value="NZ_NFIE01000002.1"/>
</dbReference>
<comment type="caution">
    <text evidence="2">The sequence shown here is derived from an EMBL/GenBank/DDBJ whole genome shotgun (WGS) entry which is preliminary data.</text>
</comment>
<evidence type="ECO:0000313" key="3">
    <source>
        <dbReference type="Proteomes" id="UP000195781"/>
    </source>
</evidence>
<dbReference type="EMBL" id="NFIE01000002">
    <property type="protein sequence ID" value="OUN89668.1"/>
    <property type="molecule type" value="Genomic_DNA"/>
</dbReference>
<dbReference type="PANTHER" id="PTHR34580:SF3">
    <property type="entry name" value="PROTEIN PAFB"/>
    <property type="match status" value="1"/>
</dbReference>
<dbReference type="InterPro" id="IPR051534">
    <property type="entry name" value="CBASS_pafABC_assoc_protein"/>
</dbReference>
<name>A0A1Y3XZD4_9ACTN</name>
<gene>
    <name evidence="2" type="ORF">B5G02_01140</name>
</gene>
<sequence length="341" mass="37317">MPTKRDRIAEDATAQRLLNLAFIFNTTTRPLTTDEIISDTDLGYGSGNRESDVRKFRRDRQKLAEQCFEIVCADGDGTAENEASSWVLDRARTFATAGIITNDDASILADAIDEYLSASLTPLRAPLMRARAKILELVRAGDAPQQQAAGGPAAQDGAEQTMLDIVWLAFSLRRALTFSYTNGHGGHSRRSVAIYGIFSHEGATYIVGFDDAAQAVRTFRVDRMERALRPGKRYEIPASFDIHTYLFLPFDFGDGEAVEASFSLPGAYLPENLMPITHGRGALTRAEDGSLVWTVSVRDLDAAAALAFGHARDGMRPVAPVELIARWNALIEKAVANHVAR</sequence>
<reference evidence="3" key="1">
    <citation type="submission" date="2017-04" db="EMBL/GenBank/DDBJ databases">
        <title>Function of individual gut microbiota members based on whole genome sequencing of pure cultures obtained from chicken caecum.</title>
        <authorList>
            <person name="Medvecky M."/>
            <person name="Cejkova D."/>
            <person name="Polansky O."/>
            <person name="Karasova D."/>
            <person name="Kubasova T."/>
            <person name="Cizek A."/>
            <person name="Rychlik I."/>
        </authorList>
    </citation>
    <scope>NUCLEOTIDE SEQUENCE [LARGE SCALE GENOMIC DNA]</scope>
    <source>
        <strain evidence="3">An5</strain>
    </source>
</reference>
<dbReference type="OrthoDB" id="8555652at2"/>
<evidence type="ECO:0000259" key="1">
    <source>
        <dbReference type="Pfam" id="PF13280"/>
    </source>
</evidence>
<dbReference type="Proteomes" id="UP000195781">
    <property type="component" value="Unassembled WGS sequence"/>
</dbReference>
<feature type="domain" description="WYL" evidence="1">
    <location>
        <begin position="163"/>
        <end position="227"/>
    </location>
</feature>
<dbReference type="PROSITE" id="PS52050">
    <property type="entry name" value="WYL"/>
    <property type="match status" value="1"/>
</dbReference>
<dbReference type="Pfam" id="PF13280">
    <property type="entry name" value="WYL"/>
    <property type="match status" value="1"/>
</dbReference>
<proteinExistence type="predicted"/>
<organism evidence="2 3">
    <name type="scientific">[Collinsella] massiliensis</name>
    <dbReference type="NCBI Taxonomy" id="1232426"/>
    <lineage>
        <taxon>Bacteria</taxon>
        <taxon>Bacillati</taxon>
        <taxon>Actinomycetota</taxon>
        <taxon>Coriobacteriia</taxon>
        <taxon>Coriobacteriales</taxon>
        <taxon>Coriobacteriaceae</taxon>
        <taxon>Enorma</taxon>
    </lineage>
</organism>
<accession>A0A1Y3XZD4</accession>
<evidence type="ECO:0000313" key="2">
    <source>
        <dbReference type="EMBL" id="OUN89668.1"/>
    </source>
</evidence>
<dbReference type="AlphaFoldDB" id="A0A1Y3XZD4"/>
<dbReference type="InterPro" id="IPR026881">
    <property type="entry name" value="WYL_dom"/>
</dbReference>
<protein>
    <recommendedName>
        <fullName evidence="1">WYL domain-containing protein</fullName>
    </recommendedName>
</protein>